<dbReference type="OrthoDB" id="5800762at2"/>
<reference evidence="5 6" key="1">
    <citation type="journal article" date="2015" name="Genome Announc.">
        <title>Draft Genome of the Euendolithic (true boring) Cyanobacterium Mastigocoleus testarum strain BC008.</title>
        <authorList>
            <person name="Guida B.S."/>
            <person name="Garcia-Pichel F."/>
        </authorList>
    </citation>
    <scope>NUCLEOTIDE SEQUENCE [LARGE SCALE GENOMIC DNA]</scope>
    <source>
        <strain evidence="5 6">BC008</strain>
    </source>
</reference>
<dbReference type="SUPFAM" id="SSF143414">
    <property type="entry name" value="CcmK-like"/>
    <property type="match status" value="1"/>
</dbReference>
<dbReference type="AlphaFoldDB" id="A0A0V7ZNG4"/>
<dbReference type="InterPro" id="IPR037233">
    <property type="entry name" value="CcmK-like_sf"/>
</dbReference>
<accession>A0A0V7ZNG4</accession>
<protein>
    <recommendedName>
        <fullName evidence="4">BMC circularly permuted domain-containing protein</fullName>
    </recommendedName>
</protein>
<evidence type="ECO:0000256" key="1">
    <source>
        <dbReference type="ARBA" id="ARBA00023300"/>
    </source>
</evidence>
<dbReference type="InterPro" id="IPR000249">
    <property type="entry name" value="BMC_dom"/>
</dbReference>
<keyword evidence="3" id="KW-1283">Bacterial microcompartment</keyword>
<evidence type="ECO:0000313" key="5">
    <source>
        <dbReference type="EMBL" id="KST65943.1"/>
    </source>
</evidence>
<dbReference type="CDD" id="cd07051">
    <property type="entry name" value="BMC_like_1_repeat1"/>
    <property type="match status" value="1"/>
</dbReference>
<name>A0A0V7ZNG4_9CYAN</name>
<organism evidence="5 6">
    <name type="scientific">Mastigocoleus testarum BC008</name>
    <dbReference type="NCBI Taxonomy" id="371196"/>
    <lineage>
        <taxon>Bacteria</taxon>
        <taxon>Bacillati</taxon>
        <taxon>Cyanobacteriota</taxon>
        <taxon>Cyanophyceae</taxon>
        <taxon>Nostocales</taxon>
        <taxon>Hapalosiphonaceae</taxon>
        <taxon>Mastigocoleus</taxon>
    </lineage>
</organism>
<evidence type="ECO:0000256" key="2">
    <source>
        <dbReference type="ARBA" id="ARBA00023587"/>
    </source>
</evidence>
<feature type="domain" description="BMC circularly permuted" evidence="4">
    <location>
        <begin position="4"/>
        <end position="106"/>
    </location>
</feature>
<keyword evidence="6" id="KW-1185">Reference proteome</keyword>
<evidence type="ECO:0000313" key="6">
    <source>
        <dbReference type="Proteomes" id="UP000053372"/>
    </source>
</evidence>
<dbReference type="SMART" id="SM00877">
    <property type="entry name" value="BMC"/>
    <property type="match status" value="1"/>
</dbReference>
<gene>
    <name evidence="5" type="ORF">BC008_23230</name>
</gene>
<dbReference type="RefSeq" id="WP_027846925.1">
    <property type="nucleotide sequence ID" value="NZ_LMTZ01000102.1"/>
</dbReference>
<comment type="caution">
    <text evidence="5">The sequence shown here is derived from an EMBL/GenBank/DDBJ whole genome shotgun (WGS) entry which is preliminary data.</text>
</comment>
<evidence type="ECO:0000259" key="4">
    <source>
        <dbReference type="PROSITE" id="PS51931"/>
    </source>
</evidence>
<dbReference type="GO" id="GO:0015977">
    <property type="term" value="P:carbon fixation"/>
    <property type="evidence" value="ECO:0007669"/>
    <property type="project" value="UniProtKB-KW"/>
</dbReference>
<proteinExistence type="predicted"/>
<sequence length="213" mass="22551">MGVELRSFVYLDNLQPQHAAYMGTVAQGFLPLPGDTSLWIEISPGIEINRITDVALKSASVRPGALVVERLYGLLEVHSSSQGETRTAGQAILAALGVEKGDSLKPQVVSSQIIRNIDAYQTQLINRNRRGQMLLAGQTLYILEVQPAAYAALAANEAEKAAAINILSVQPVGSFGRLYLGGQEQDILAGAQGALAAIENVAGRGTKSLVGQE</sequence>
<feature type="domain" description="BMC circularly permuted" evidence="4">
    <location>
        <begin position="107"/>
        <end position="208"/>
    </location>
</feature>
<dbReference type="PROSITE" id="PS51931">
    <property type="entry name" value="BMC_CP"/>
    <property type="match status" value="2"/>
</dbReference>
<keyword evidence="1" id="KW-0120">Carbon dioxide fixation</keyword>
<dbReference type="Proteomes" id="UP000053372">
    <property type="component" value="Unassembled WGS sequence"/>
</dbReference>
<dbReference type="GO" id="GO:0031470">
    <property type="term" value="C:carboxysome"/>
    <property type="evidence" value="ECO:0007669"/>
    <property type="project" value="UniProtKB-SubCell"/>
</dbReference>
<comment type="subcellular location">
    <subcellularLocation>
        <location evidence="2">Carboxysome</location>
    </subcellularLocation>
</comment>
<dbReference type="Gene3D" id="3.30.70.1710">
    <property type="match status" value="2"/>
</dbReference>
<dbReference type="EMBL" id="LMTZ01000102">
    <property type="protein sequence ID" value="KST65943.1"/>
    <property type="molecule type" value="Genomic_DNA"/>
</dbReference>
<dbReference type="InterPro" id="IPR044870">
    <property type="entry name" value="BMC_CP"/>
</dbReference>
<evidence type="ECO:0000256" key="3">
    <source>
        <dbReference type="ARBA" id="ARBA00024446"/>
    </source>
</evidence>